<dbReference type="EnsemblMetazoa" id="G2160.1">
    <property type="protein sequence ID" value="G2160.1:cds"/>
    <property type="gene ID" value="G2160"/>
</dbReference>
<dbReference type="Gene3D" id="1.10.533.10">
    <property type="entry name" value="Death Domain, Fas"/>
    <property type="match status" value="1"/>
</dbReference>
<dbReference type="InterPro" id="IPR000488">
    <property type="entry name" value="Death_dom"/>
</dbReference>
<dbReference type="GO" id="GO:0007165">
    <property type="term" value="P:signal transduction"/>
    <property type="evidence" value="ECO:0007669"/>
    <property type="project" value="InterPro"/>
</dbReference>
<dbReference type="Proteomes" id="UP000005408">
    <property type="component" value="Unassembled WGS sequence"/>
</dbReference>
<accession>A0A8W8JYF7</accession>
<organism evidence="2 3">
    <name type="scientific">Magallana gigas</name>
    <name type="common">Pacific oyster</name>
    <name type="synonym">Crassostrea gigas</name>
    <dbReference type="NCBI Taxonomy" id="29159"/>
    <lineage>
        <taxon>Eukaryota</taxon>
        <taxon>Metazoa</taxon>
        <taxon>Spiralia</taxon>
        <taxon>Lophotrochozoa</taxon>
        <taxon>Mollusca</taxon>
        <taxon>Bivalvia</taxon>
        <taxon>Autobranchia</taxon>
        <taxon>Pteriomorphia</taxon>
        <taxon>Ostreida</taxon>
        <taxon>Ostreoidea</taxon>
        <taxon>Ostreidae</taxon>
        <taxon>Magallana</taxon>
    </lineage>
</organism>
<dbReference type="CDD" id="cd01670">
    <property type="entry name" value="Death"/>
    <property type="match status" value="1"/>
</dbReference>
<protein>
    <recommendedName>
        <fullName evidence="1">Death domain-containing protein</fullName>
    </recommendedName>
</protein>
<dbReference type="InterPro" id="IPR011029">
    <property type="entry name" value="DEATH-like_dom_sf"/>
</dbReference>
<name>A0A8W8JYF7_MAGGI</name>
<reference evidence="2" key="1">
    <citation type="submission" date="2022-08" db="UniProtKB">
        <authorList>
            <consortium name="EnsemblMetazoa"/>
        </authorList>
    </citation>
    <scope>IDENTIFICATION</scope>
    <source>
        <strain evidence="2">05x7-T-G4-1.051#20</strain>
    </source>
</reference>
<evidence type="ECO:0000259" key="1">
    <source>
        <dbReference type="PROSITE" id="PS50017"/>
    </source>
</evidence>
<dbReference type="SUPFAM" id="SSF47986">
    <property type="entry name" value="DEATH domain"/>
    <property type="match status" value="1"/>
</dbReference>
<dbReference type="Pfam" id="PF00531">
    <property type="entry name" value="Death"/>
    <property type="match status" value="1"/>
</dbReference>
<dbReference type="PROSITE" id="PS50017">
    <property type="entry name" value="DEATH_DOMAIN"/>
    <property type="match status" value="1"/>
</dbReference>
<evidence type="ECO:0000313" key="3">
    <source>
        <dbReference type="Proteomes" id="UP000005408"/>
    </source>
</evidence>
<evidence type="ECO:0000313" key="2">
    <source>
        <dbReference type="EnsemblMetazoa" id="G2160.1:cds"/>
    </source>
</evidence>
<feature type="domain" description="Death" evidence="1">
    <location>
        <begin position="31"/>
        <end position="102"/>
    </location>
</feature>
<sequence>MPCEMAGRVIKVEVDDIREILRRVSPYIVRQWKEVCRELGVPETELLEIETTSYSKKISTLAYRGLCLWFEQMGKLATKEKLISVLKKNGLRRAEEEVENLTIKQLTVRPLSSPRISTRVRSAKRRKSSAQCTAMSNVKLPPISEQGNPPSLQRLRSGSAKCTRIRSAKLKYTKEEKPSDLSLRLRVSQIASQEDVNGYWREKCRDLCESFYTYVADNCEDYVIGLEHALDMSDVVVNDVRRDTVIIASVQCGNLGALESINQMYKSKRLTSLCQAVFINEQVLKSLGIKSLTLDLSIDPDDLEECRDYLLSRKFKESTIFHPTDALAAPRNEEPSIERIPQLSEKQKRRTKDMSGCQSRFILKLEKLKRRYTAFEEHTNEFLRTLQIVLPKGQESISNLAGLIRLHSYLLSSSGVGSGVRTDLVREYLAIVNNIRLYLENFREECDEMLSDSESDDGDSDYSEKIVKCLIENVEDMLQVDHIFEEDTTVLDRKLSSYEQTFCGMLCYIPLLCEKLSTVLYTLPTNTNVQPKPSTFT</sequence>
<dbReference type="AlphaFoldDB" id="A0A8W8JYF7"/>
<proteinExistence type="predicted"/>
<keyword evidence="3" id="KW-1185">Reference proteome</keyword>